<evidence type="ECO:0000313" key="6">
    <source>
        <dbReference type="Proteomes" id="UP000321367"/>
    </source>
</evidence>
<comment type="caution">
    <text evidence="5">The sequence shown here is derived from an EMBL/GenBank/DDBJ whole genome shotgun (WGS) entry which is preliminary data.</text>
</comment>
<accession>A0A5C6ZVH0</accession>
<dbReference type="SUPFAM" id="SSF55785">
    <property type="entry name" value="PYP-like sensor domain (PAS domain)"/>
    <property type="match status" value="1"/>
</dbReference>
<organism evidence="5 6">
    <name type="scientific">Gillisia hiemivivida</name>
    <dbReference type="NCBI Taxonomy" id="291190"/>
    <lineage>
        <taxon>Bacteria</taxon>
        <taxon>Pseudomonadati</taxon>
        <taxon>Bacteroidota</taxon>
        <taxon>Flavobacteriia</taxon>
        <taxon>Flavobacteriales</taxon>
        <taxon>Flavobacteriaceae</taxon>
        <taxon>Gillisia</taxon>
    </lineage>
</organism>
<reference evidence="5 6" key="1">
    <citation type="submission" date="2019-08" db="EMBL/GenBank/DDBJ databases">
        <title>Genome sequence of Gillisia hiemivivida IC154 (type strain).</title>
        <authorList>
            <person name="Bowman J.P."/>
        </authorList>
    </citation>
    <scope>NUCLEOTIDE SEQUENCE [LARGE SCALE GENOMIC DNA]</scope>
    <source>
        <strain evidence="5 6">IC154</strain>
    </source>
</reference>
<name>A0A5C6ZVH0_9FLAO</name>
<keyword evidence="6" id="KW-1185">Reference proteome</keyword>
<dbReference type="Pfam" id="PF13426">
    <property type="entry name" value="PAS_9"/>
    <property type="match status" value="1"/>
</dbReference>
<keyword evidence="3" id="KW-0157">Chromophore</keyword>
<dbReference type="AlphaFoldDB" id="A0A5C6ZVH0"/>
<evidence type="ECO:0000259" key="4">
    <source>
        <dbReference type="Pfam" id="PF13426"/>
    </source>
</evidence>
<gene>
    <name evidence="5" type="ORF">ES724_04805</name>
</gene>
<dbReference type="Gene3D" id="3.30.450.20">
    <property type="entry name" value="PAS domain"/>
    <property type="match status" value="1"/>
</dbReference>
<keyword evidence="2" id="KW-0288">FMN</keyword>
<sequence>MKYNLSEMMCLDIYLSSLTEEEYDKIRLQIKPSKTKVMPLLSWDIFNQYYFQTIEKLKIKKDIKMVKSFAEKSKWKNEIDTIFKNQDFEALIITDVEQKILWVNDGFTQMTGYSKTFALNKKPYFLQGIHTSTSTKKRFRNRLNDLKPFTEIITNYRKDNTPYECEVKIIPMYSENVTHFLAIEKQVV</sequence>
<dbReference type="EMBL" id="VORY01000003">
    <property type="protein sequence ID" value="TXD94796.1"/>
    <property type="molecule type" value="Genomic_DNA"/>
</dbReference>
<dbReference type="PANTHER" id="PTHR47429">
    <property type="entry name" value="PROTEIN TWIN LOV 1"/>
    <property type="match status" value="1"/>
</dbReference>
<evidence type="ECO:0000256" key="3">
    <source>
        <dbReference type="ARBA" id="ARBA00022991"/>
    </source>
</evidence>
<dbReference type="OrthoDB" id="5760647at2"/>
<dbReference type="RefSeq" id="WP_146930300.1">
    <property type="nucleotide sequence ID" value="NZ_CBCSHZ010000003.1"/>
</dbReference>
<protein>
    <submittedName>
        <fullName evidence="5">PAS domain-containing protein</fullName>
    </submittedName>
</protein>
<evidence type="ECO:0000256" key="2">
    <source>
        <dbReference type="ARBA" id="ARBA00022643"/>
    </source>
</evidence>
<dbReference type="CDD" id="cd00130">
    <property type="entry name" value="PAS"/>
    <property type="match status" value="1"/>
</dbReference>
<evidence type="ECO:0000313" key="5">
    <source>
        <dbReference type="EMBL" id="TXD94796.1"/>
    </source>
</evidence>
<keyword evidence="1" id="KW-0285">Flavoprotein</keyword>
<dbReference type="PANTHER" id="PTHR47429:SF2">
    <property type="entry name" value="PROTEIN TWIN LOV 1"/>
    <property type="match status" value="1"/>
</dbReference>
<dbReference type="InterPro" id="IPR035965">
    <property type="entry name" value="PAS-like_dom_sf"/>
</dbReference>
<dbReference type="InterPro" id="IPR000014">
    <property type="entry name" value="PAS"/>
</dbReference>
<dbReference type="Proteomes" id="UP000321367">
    <property type="component" value="Unassembled WGS sequence"/>
</dbReference>
<feature type="domain" description="PAS" evidence="4">
    <location>
        <begin position="90"/>
        <end position="182"/>
    </location>
</feature>
<evidence type="ECO:0000256" key="1">
    <source>
        <dbReference type="ARBA" id="ARBA00022630"/>
    </source>
</evidence>
<dbReference type="NCBIfam" id="TIGR00229">
    <property type="entry name" value="sensory_box"/>
    <property type="match status" value="1"/>
</dbReference>
<proteinExistence type="predicted"/>